<dbReference type="RefSeq" id="WP_310029402.1">
    <property type="nucleotide sequence ID" value="NZ_JAVIZN010000001.1"/>
</dbReference>
<comment type="caution">
    <text evidence="2">The sequence shown here is derived from an EMBL/GenBank/DDBJ whole genome shotgun (WGS) entry which is preliminary data.</text>
</comment>
<organism evidence="2 3">
    <name type="scientific">Paraburkholderia graminis</name>
    <dbReference type="NCBI Taxonomy" id="60548"/>
    <lineage>
        <taxon>Bacteria</taxon>
        <taxon>Pseudomonadati</taxon>
        <taxon>Pseudomonadota</taxon>
        <taxon>Betaproteobacteria</taxon>
        <taxon>Burkholderiales</taxon>
        <taxon>Burkholderiaceae</taxon>
        <taxon>Paraburkholderia</taxon>
    </lineage>
</organism>
<evidence type="ECO:0000313" key="2">
    <source>
        <dbReference type="EMBL" id="MDR6201283.1"/>
    </source>
</evidence>
<dbReference type="AlphaFoldDB" id="A0ABD5C8E5"/>
<evidence type="ECO:0000313" key="3">
    <source>
        <dbReference type="Proteomes" id="UP001245184"/>
    </source>
</evidence>
<protein>
    <submittedName>
        <fullName evidence="2">Uncharacterized protein</fullName>
    </submittedName>
</protein>
<sequence>MAQKAQHLAAKTQEYAAASPSVRMDVPSRKSRKTHHAVQCRHASQAFVKHAPKLAGLPANEIRRFTDAARMKDARRKALNSNQDCAPFSRGMVVTKAGVIRKYRSAITPGAHISPRFSRRYASPVPLDGPSGPSHPAGAGASSAERADHYHARDLKVSELHRVIAGTDKIVSTAIEHGVLDSWDIPNPAERAAANVRAAQEVLKRHWSPTTASARSR</sequence>
<reference evidence="2 3" key="1">
    <citation type="submission" date="2023-08" db="EMBL/GenBank/DDBJ databases">
        <title>Genome sequencing of plant associated microbes to promote plant fitness in Sorghum bicolor and Oryza sativa.</title>
        <authorList>
            <person name="Coleman-Derr D."/>
        </authorList>
    </citation>
    <scope>NUCLEOTIDE SEQUENCE [LARGE SCALE GENOMIC DNA]</scope>
    <source>
        <strain evidence="2 3">SLBN-33</strain>
    </source>
</reference>
<gene>
    <name evidence="2" type="ORF">QF025_000003</name>
</gene>
<accession>A0ABD5C8E5</accession>
<feature type="region of interest" description="Disordered" evidence="1">
    <location>
        <begin position="120"/>
        <end position="147"/>
    </location>
</feature>
<feature type="region of interest" description="Disordered" evidence="1">
    <location>
        <begin position="1"/>
        <end position="25"/>
    </location>
</feature>
<feature type="compositionally biased region" description="Low complexity" evidence="1">
    <location>
        <begin position="129"/>
        <end position="144"/>
    </location>
</feature>
<proteinExistence type="predicted"/>
<dbReference type="EMBL" id="JAVIZN010000001">
    <property type="protein sequence ID" value="MDR6201283.1"/>
    <property type="molecule type" value="Genomic_DNA"/>
</dbReference>
<evidence type="ECO:0000256" key="1">
    <source>
        <dbReference type="SAM" id="MobiDB-lite"/>
    </source>
</evidence>
<dbReference type="Proteomes" id="UP001245184">
    <property type="component" value="Unassembled WGS sequence"/>
</dbReference>
<name>A0ABD5C8E5_9BURK</name>